<evidence type="ECO:0000256" key="8">
    <source>
        <dbReference type="ARBA" id="ARBA00049498"/>
    </source>
</evidence>
<comment type="caution">
    <text evidence="10">The sequence shown here is derived from an EMBL/GenBank/DDBJ whole genome shotgun (WGS) entry which is preliminary data.</text>
</comment>
<comment type="pathway">
    <text evidence="1">Porphyrin-containing compound metabolism; chlorophyll biosynthesis.</text>
</comment>
<dbReference type="PANTHER" id="PTHR47378:SF1">
    <property type="entry name" value="DIVINYL CHLOROPHYLLIDE A 8-VINYL-REDUCTASE, CHLOROPLASTIC"/>
    <property type="match status" value="1"/>
</dbReference>
<keyword evidence="11" id="KW-1185">Reference proteome</keyword>
<evidence type="ECO:0000256" key="1">
    <source>
        <dbReference type="ARBA" id="ARBA00005173"/>
    </source>
</evidence>
<keyword evidence="2" id="KW-0521">NADP</keyword>
<dbReference type="CDD" id="cd05243">
    <property type="entry name" value="SDR_a5"/>
    <property type="match status" value="1"/>
</dbReference>
<protein>
    <recommendedName>
        <fullName evidence="7">Divinyl chlorophyllide a 8-vinyl-reductase, chloroplastic</fullName>
        <ecNumber evidence="6">1.3.1.75</ecNumber>
    </recommendedName>
</protein>
<keyword evidence="5" id="KW-0149">Chlorophyll biosynthesis</keyword>
<evidence type="ECO:0000256" key="7">
    <source>
        <dbReference type="ARBA" id="ARBA00024089"/>
    </source>
</evidence>
<evidence type="ECO:0000313" key="10">
    <source>
        <dbReference type="EMBL" id="NVE93690.1"/>
    </source>
</evidence>
<reference evidence="10 11" key="1">
    <citation type="submission" date="2020-06" db="EMBL/GenBank/DDBJ databases">
        <title>Altererythrobacter lutimaris sp. nov., a marine bacterium isolated from a tidal flat.</title>
        <authorList>
            <person name="Kim D."/>
            <person name="Yoo Y."/>
            <person name="Kim J.-J."/>
        </authorList>
    </citation>
    <scope>NUCLEOTIDE SEQUENCE [LARGE SCALE GENOMIC DNA]</scope>
    <source>
        <strain evidence="10 11">JGD-16</strain>
    </source>
</reference>
<evidence type="ECO:0000256" key="2">
    <source>
        <dbReference type="ARBA" id="ARBA00022857"/>
    </source>
</evidence>
<keyword evidence="4" id="KW-0560">Oxidoreductase</keyword>
<evidence type="ECO:0000256" key="4">
    <source>
        <dbReference type="ARBA" id="ARBA00023002"/>
    </source>
</evidence>
<dbReference type="InterPro" id="IPR044201">
    <property type="entry name" value="DVR-like"/>
</dbReference>
<evidence type="ECO:0000256" key="5">
    <source>
        <dbReference type="ARBA" id="ARBA00023171"/>
    </source>
</evidence>
<dbReference type="EMBL" id="JABWTA010000001">
    <property type="protein sequence ID" value="NVE93690.1"/>
    <property type="molecule type" value="Genomic_DNA"/>
</dbReference>
<dbReference type="PANTHER" id="PTHR47378">
    <property type="entry name" value="DIVINYL CHLOROPHYLLIDE A 8-VINYL-REDUCTASE, CHLOROPLASTIC"/>
    <property type="match status" value="1"/>
</dbReference>
<dbReference type="UniPathway" id="UPA00668"/>
<evidence type="ECO:0000256" key="3">
    <source>
        <dbReference type="ARBA" id="ARBA00022946"/>
    </source>
</evidence>
<dbReference type="InterPro" id="IPR016040">
    <property type="entry name" value="NAD(P)-bd_dom"/>
</dbReference>
<evidence type="ECO:0000313" key="11">
    <source>
        <dbReference type="Proteomes" id="UP000546031"/>
    </source>
</evidence>
<name>A0A850H833_9SPHN</name>
<sequence>MKRGKASQPSKRVLVLGASGTIGQAVMRALVEAEFTTVGMMRRSSSNEALAETLERDGCSVHFGLVTDRAAIADAMTAAKPDTVISCLASRSGAPEDAQRIDFQANLDALDEAVANEVRHFILLSAICVQKPRLAFQHAKLRFERRLQVSGLTWSIVRPTAFFKSLSGQVKQVRAGKSFLLFGDGELTRCKPISDADLARYIVRCLDDPAKQNAILPIGGPGPSISPREQGEMLFKLVGKPPRYKSVPVGMFSFFSGILAPFAKLSSWVAEKREYARIARYYATESMLAWDAEAGAYSESLTPEFGSETLEIHYRALLKL</sequence>
<keyword evidence="3" id="KW-0809">Transit peptide</keyword>
<dbReference type="InterPro" id="IPR036291">
    <property type="entry name" value="NAD(P)-bd_dom_sf"/>
</dbReference>
<proteinExistence type="predicted"/>
<dbReference type="Gene3D" id="3.40.50.720">
    <property type="entry name" value="NAD(P)-binding Rossmann-like Domain"/>
    <property type="match status" value="1"/>
</dbReference>
<dbReference type="Proteomes" id="UP000546031">
    <property type="component" value="Unassembled WGS sequence"/>
</dbReference>
<evidence type="ECO:0000256" key="6">
    <source>
        <dbReference type="ARBA" id="ARBA00024059"/>
    </source>
</evidence>
<comment type="catalytic activity">
    <reaction evidence="8">
        <text>protochlorophyllide a + NADP(+) = 3,8-divinyl protochlorophyllide a + NADPH + H(+)</text>
        <dbReference type="Rhea" id="RHEA:48884"/>
        <dbReference type="ChEBI" id="CHEBI:15378"/>
        <dbReference type="ChEBI" id="CHEBI:57783"/>
        <dbReference type="ChEBI" id="CHEBI:58349"/>
        <dbReference type="ChEBI" id="CHEBI:58632"/>
        <dbReference type="ChEBI" id="CHEBI:83350"/>
        <dbReference type="EC" id="1.3.1.75"/>
    </reaction>
</comment>
<accession>A0A850H833</accession>
<gene>
    <name evidence="10" type="ORF">HUO12_02145</name>
</gene>
<dbReference type="RefSeq" id="WP_176272041.1">
    <property type="nucleotide sequence ID" value="NZ_JABWTA010000001.1"/>
</dbReference>
<dbReference type="AlphaFoldDB" id="A0A850H833"/>
<dbReference type="GO" id="GO:0015995">
    <property type="term" value="P:chlorophyll biosynthetic process"/>
    <property type="evidence" value="ECO:0007669"/>
    <property type="project" value="UniProtKB-UniPathway"/>
</dbReference>
<dbReference type="Pfam" id="PF13460">
    <property type="entry name" value="NAD_binding_10"/>
    <property type="match status" value="1"/>
</dbReference>
<feature type="domain" description="NAD(P)-binding" evidence="9">
    <location>
        <begin position="17"/>
        <end position="209"/>
    </location>
</feature>
<dbReference type="EC" id="1.3.1.75" evidence="6"/>
<dbReference type="SUPFAM" id="SSF51735">
    <property type="entry name" value="NAD(P)-binding Rossmann-fold domains"/>
    <property type="match status" value="1"/>
</dbReference>
<dbReference type="GO" id="GO:0033728">
    <property type="term" value="F:3,8-divinyl protochlorophyllide a 8-vinyl-reductase (NADPH) activity"/>
    <property type="evidence" value="ECO:0007669"/>
    <property type="project" value="UniProtKB-EC"/>
</dbReference>
<organism evidence="10 11">
    <name type="scientific">Altererythrobacter lutimaris</name>
    <dbReference type="NCBI Taxonomy" id="2743979"/>
    <lineage>
        <taxon>Bacteria</taxon>
        <taxon>Pseudomonadati</taxon>
        <taxon>Pseudomonadota</taxon>
        <taxon>Alphaproteobacteria</taxon>
        <taxon>Sphingomonadales</taxon>
        <taxon>Erythrobacteraceae</taxon>
        <taxon>Altererythrobacter</taxon>
    </lineage>
</organism>
<evidence type="ECO:0000259" key="9">
    <source>
        <dbReference type="Pfam" id="PF13460"/>
    </source>
</evidence>